<evidence type="ECO:0000313" key="2">
    <source>
        <dbReference type="Proteomes" id="UP000095094"/>
    </source>
</evidence>
<gene>
    <name evidence="1" type="ORF">BCR25_10210</name>
</gene>
<keyword evidence="2" id="KW-1185">Reference proteome</keyword>
<name>A0A1E5GAZ4_9ENTE</name>
<protein>
    <submittedName>
        <fullName evidence="1">Uncharacterized protein</fullName>
    </submittedName>
</protein>
<evidence type="ECO:0000313" key="1">
    <source>
        <dbReference type="EMBL" id="OEG09868.1"/>
    </source>
</evidence>
<organism evidence="1 2">
    <name type="scientific">Enterococcus termitis</name>
    <dbReference type="NCBI Taxonomy" id="332950"/>
    <lineage>
        <taxon>Bacteria</taxon>
        <taxon>Bacillati</taxon>
        <taxon>Bacillota</taxon>
        <taxon>Bacilli</taxon>
        <taxon>Lactobacillales</taxon>
        <taxon>Enterococcaceae</taxon>
        <taxon>Enterococcus</taxon>
    </lineage>
</organism>
<accession>A0A1E5GAZ4</accession>
<sequence>MVAYEKREFKLAYSDESIPDQDWELALFSEENIDNIFMICEFIEDEKCSKKSFFGTLYVLTGDVITSNNQKYISQLTRAIIEMKPLFKSQSIIKWIKRSEKLIEKSETYSYEYWGLNSRYVYKQLTKNDQ</sequence>
<proteinExistence type="predicted"/>
<dbReference type="EMBL" id="MIJY01000044">
    <property type="protein sequence ID" value="OEG09868.1"/>
    <property type="molecule type" value="Genomic_DNA"/>
</dbReference>
<dbReference type="AlphaFoldDB" id="A0A1E5GAZ4"/>
<dbReference type="Proteomes" id="UP000095094">
    <property type="component" value="Unassembled WGS sequence"/>
</dbReference>
<reference evidence="2" key="1">
    <citation type="submission" date="2016-09" db="EMBL/GenBank/DDBJ databases">
        <authorList>
            <person name="Gulvik C.A."/>
        </authorList>
    </citation>
    <scope>NUCLEOTIDE SEQUENCE [LARGE SCALE GENOMIC DNA]</scope>
    <source>
        <strain evidence="2">LMG 8895</strain>
    </source>
</reference>
<comment type="caution">
    <text evidence="1">The sequence shown here is derived from an EMBL/GenBank/DDBJ whole genome shotgun (WGS) entry which is preliminary data.</text>
</comment>